<sequence length="88" mass="9842">MYVFMKSRVLGCRRVDVVVPMIFSFVLILLAIFHLASSVLSTRGKTKFLVNDIAFLVAMVIVIFFTSVATYKEPTPTVEVQRDAPNGD</sequence>
<organism evidence="2 3">
    <name type="scientific">Colocasia esculenta</name>
    <name type="common">Wild taro</name>
    <name type="synonym">Arum esculentum</name>
    <dbReference type="NCBI Taxonomy" id="4460"/>
    <lineage>
        <taxon>Eukaryota</taxon>
        <taxon>Viridiplantae</taxon>
        <taxon>Streptophyta</taxon>
        <taxon>Embryophyta</taxon>
        <taxon>Tracheophyta</taxon>
        <taxon>Spermatophyta</taxon>
        <taxon>Magnoliopsida</taxon>
        <taxon>Liliopsida</taxon>
        <taxon>Araceae</taxon>
        <taxon>Aroideae</taxon>
        <taxon>Colocasieae</taxon>
        <taxon>Colocasia</taxon>
    </lineage>
</organism>
<name>A0A843W7S1_COLES</name>
<evidence type="ECO:0000313" key="2">
    <source>
        <dbReference type="EMBL" id="MQM00965.1"/>
    </source>
</evidence>
<feature type="non-terminal residue" evidence="2">
    <location>
        <position position="1"/>
    </location>
</feature>
<reference evidence="2" key="1">
    <citation type="submission" date="2017-07" db="EMBL/GenBank/DDBJ databases">
        <title>Taro Niue Genome Assembly and Annotation.</title>
        <authorList>
            <person name="Atibalentja N."/>
            <person name="Keating K."/>
            <person name="Fields C.J."/>
        </authorList>
    </citation>
    <scope>NUCLEOTIDE SEQUENCE</scope>
    <source>
        <strain evidence="2">Niue_2</strain>
        <tissue evidence="2">Leaf</tissue>
    </source>
</reference>
<dbReference type="AlphaFoldDB" id="A0A843W7S1"/>
<accession>A0A843W7S1</accession>
<keyword evidence="3" id="KW-1185">Reference proteome</keyword>
<keyword evidence="1" id="KW-0472">Membrane</keyword>
<keyword evidence="1" id="KW-0812">Transmembrane</keyword>
<dbReference type="EMBL" id="NMUH01002595">
    <property type="protein sequence ID" value="MQM00965.1"/>
    <property type="molecule type" value="Genomic_DNA"/>
</dbReference>
<gene>
    <name evidence="2" type="ORF">Taro_033713</name>
</gene>
<proteinExistence type="predicted"/>
<evidence type="ECO:0000256" key="1">
    <source>
        <dbReference type="SAM" id="Phobius"/>
    </source>
</evidence>
<feature type="transmembrane region" description="Helical" evidence="1">
    <location>
        <begin position="48"/>
        <end position="71"/>
    </location>
</feature>
<evidence type="ECO:0000313" key="3">
    <source>
        <dbReference type="Proteomes" id="UP000652761"/>
    </source>
</evidence>
<dbReference type="Proteomes" id="UP000652761">
    <property type="component" value="Unassembled WGS sequence"/>
</dbReference>
<protein>
    <submittedName>
        <fullName evidence="2">Uncharacterized protein</fullName>
    </submittedName>
</protein>
<keyword evidence="1" id="KW-1133">Transmembrane helix</keyword>
<comment type="caution">
    <text evidence="2">The sequence shown here is derived from an EMBL/GenBank/DDBJ whole genome shotgun (WGS) entry which is preliminary data.</text>
</comment>
<feature type="transmembrane region" description="Helical" evidence="1">
    <location>
        <begin position="17"/>
        <end position="36"/>
    </location>
</feature>